<dbReference type="RefSeq" id="WP_345570592.1">
    <property type="nucleotide sequence ID" value="NZ_BAAAZX010000037.1"/>
</dbReference>
<evidence type="ECO:0000313" key="2">
    <source>
        <dbReference type="EMBL" id="GAA4025355.1"/>
    </source>
</evidence>
<dbReference type="GO" id="GO:0016787">
    <property type="term" value="F:hydrolase activity"/>
    <property type="evidence" value="ECO:0007669"/>
    <property type="project" value="UniProtKB-KW"/>
</dbReference>
<dbReference type="InterPro" id="IPR029058">
    <property type="entry name" value="AB_hydrolase_fold"/>
</dbReference>
<feature type="domain" description="AB hydrolase-1" evidence="1">
    <location>
        <begin position="36"/>
        <end position="181"/>
    </location>
</feature>
<dbReference type="PRINTS" id="PR00111">
    <property type="entry name" value="ABHYDROLASE"/>
</dbReference>
<evidence type="ECO:0000313" key="3">
    <source>
        <dbReference type="Proteomes" id="UP001500456"/>
    </source>
</evidence>
<organism evidence="2 3">
    <name type="scientific">Streptomyces plumbiresistens</name>
    <dbReference type="NCBI Taxonomy" id="511811"/>
    <lineage>
        <taxon>Bacteria</taxon>
        <taxon>Bacillati</taxon>
        <taxon>Actinomycetota</taxon>
        <taxon>Actinomycetes</taxon>
        <taxon>Kitasatosporales</taxon>
        <taxon>Streptomycetaceae</taxon>
        <taxon>Streptomyces</taxon>
    </lineage>
</organism>
<dbReference type="Pfam" id="PF00561">
    <property type="entry name" value="Abhydrolase_1"/>
    <property type="match status" value="1"/>
</dbReference>
<dbReference type="InterPro" id="IPR000073">
    <property type="entry name" value="AB_hydrolase_1"/>
</dbReference>
<sequence>MHESQELIAESPEFVQHRITTDGFPIRYFEAGSGQPLVMLHGARGLELTLAHRLLATRFRVIALEFPGYGAETNERTKNAREMAMTTAAAVEAIGVDSYALLGTSMGGVVASWQVIQFPDRITALVLEAPVAFRSDTDPQALTREQAMAAFHAHPERKEAKPPDFELHARVGPLVERLVGPLYDQELAEALKELWVPTLVMYGTRDGIAGTKAGRVFKSLIARCVFTLLYDAAHDLAGDRPEAYTELVSDFVERQERFYIPRTSTVINR</sequence>
<evidence type="ECO:0000259" key="1">
    <source>
        <dbReference type="Pfam" id="PF00561"/>
    </source>
</evidence>
<dbReference type="EMBL" id="BAAAZX010000037">
    <property type="protein sequence ID" value="GAA4025355.1"/>
    <property type="molecule type" value="Genomic_DNA"/>
</dbReference>
<dbReference type="InterPro" id="IPR050266">
    <property type="entry name" value="AB_hydrolase_sf"/>
</dbReference>
<name>A0ABP7TFA0_9ACTN</name>
<protein>
    <submittedName>
        <fullName evidence="2">Alpha/beta fold hydrolase</fullName>
    </submittedName>
</protein>
<dbReference type="Gene3D" id="3.40.50.1820">
    <property type="entry name" value="alpha/beta hydrolase"/>
    <property type="match status" value="1"/>
</dbReference>
<dbReference type="PANTHER" id="PTHR43798">
    <property type="entry name" value="MONOACYLGLYCEROL LIPASE"/>
    <property type="match status" value="1"/>
</dbReference>
<comment type="caution">
    <text evidence="2">The sequence shown here is derived from an EMBL/GenBank/DDBJ whole genome shotgun (WGS) entry which is preliminary data.</text>
</comment>
<keyword evidence="3" id="KW-1185">Reference proteome</keyword>
<gene>
    <name evidence="2" type="ORF">GCM10022232_83530</name>
</gene>
<dbReference type="Proteomes" id="UP001500456">
    <property type="component" value="Unassembled WGS sequence"/>
</dbReference>
<proteinExistence type="predicted"/>
<keyword evidence="2" id="KW-0378">Hydrolase</keyword>
<dbReference type="SUPFAM" id="SSF53474">
    <property type="entry name" value="alpha/beta-Hydrolases"/>
    <property type="match status" value="1"/>
</dbReference>
<accession>A0ABP7TFA0</accession>
<reference evidence="3" key="1">
    <citation type="journal article" date="2019" name="Int. J. Syst. Evol. Microbiol.">
        <title>The Global Catalogue of Microorganisms (GCM) 10K type strain sequencing project: providing services to taxonomists for standard genome sequencing and annotation.</title>
        <authorList>
            <consortium name="The Broad Institute Genomics Platform"/>
            <consortium name="The Broad Institute Genome Sequencing Center for Infectious Disease"/>
            <person name="Wu L."/>
            <person name="Ma J."/>
        </authorList>
    </citation>
    <scope>NUCLEOTIDE SEQUENCE [LARGE SCALE GENOMIC DNA]</scope>
    <source>
        <strain evidence="3">JCM 16924</strain>
    </source>
</reference>